<evidence type="ECO:0000256" key="1">
    <source>
        <dbReference type="ARBA" id="ARBA00022553"/>
    </source>
</evidence>
<dbReference type="eggNOG" id="COG2197">
    <property type="taxonomic scope" value="Bacteria"/>
</dbReference>
<evidence type="ECO:0000259" key="4">
    <source>
        <dbReference type="PROSITE" id="PS50043"/>
    </source>
</evidence>
<gene>
    <name evidence="6" type="ordered locus">Pedsa_2774</name>
</gene>
<dbReference type="PANTHER" id="PTHR43214">
    <property type="entry name" value="TWO-COMPONENT RESPONSE REGULATOR"/>
    <property type="match status" value="1"/>
</dbReference>
<dbReference type="HOGENOM" id="CLU_000445_90_10_10"/>
<dbReference type="Proteomes" id="UP000000310">
    <property type="component" value="Chromosome"/>
</dbReference>
<keyword evidence="1 3" id="KW-0597">Phosphoprotein</keyword>
<protein>
    <submittedName>
        <fullName evidence="6">Two component transcriptional regulator, LuxR family</fullName>
    </submittedName>
</protein>
<dbReference type="InterPro" id="IPR016032">
    <property type="entry name" value="Sig_transdc_resp-reg_C-effctor"/>
</dbReference>
<dbReference type="KEGG" id="psn:Pedsa_2774"/>
<dbReference type="SUPFAM" id="SSF52172">
    <property type="entry name" value="CheY-like"/>
    <property type="match status" value="1"/>
</dbReference>
<evidence type="ECO:0000256" key="2">
    <source>
        <dbReference type="ARBA" id="ARBA00023125"/>
    </source>
</evidence>
<dbReference type="Gene3D" id="3.40.50.2300">
    <property type="match status" value="1"/>
</dbReference>
<evidence type="ECO:0000313" key="7">
    <source>
        <dbReference type="Proteomes" id="UP000000310"/>
    </source>
</evidence>
<keyword evidence="7" id="KW-1185">Reference proteome</keyword>
<evidence type="ECO:0000259" key="5">
    <source>
        <dbReference type="PROSITE" id="PS50110"/>
    </source>
</evidence>
<accession>F0S7R0</accession>
<dbReference type="SMART" id="SM00448">
    <property type="entry name" value="REC"/>
    <property type="match status" value="1"/>
</dbReference>
<dbReference type="STRING" id="762903.Pedsa_2774"/>
<feature type="domain" description="Response regulatory" evidence="5">
    <location>
        <begin position="15"/>
        <end position="131"/>
    </location>
</feature>
<dbReference type="CDD" id="cd06170">
    <property type="entry name" value="LuxR_C_like"/>
    <property type="match status" value="1"/>
</dbReference>
<dbReference type="PROSITE" id="PS50110">
    <property type="entry name" value="RESPONSE_REGULATORY"/>
    <property type="match status" value="1"/>
</dbReference>
<organism evidence="6 7">
    <name type="scientific">Pseudopedobacter saltans (strain ATCC 51119 / DSM 12145 / JCM 21818 / CCUG 39354 / LMG 10337 / NBRC 100064 / NCIMB 13643)</name>
    <name type="common">Pedobacter saltans</name>
    <dbReference type="NCBI Taxonomy" id="762903"/>
    <lineage>
        <taxon>Bacteria</taxon>
        <taxon>Pseudomonadati</taxon>
        <taxon>Bacteroidota</taxon>
        <taxon>Sphingobacteriia</taxon>
        <taxon>Sphingobacteriales</taxon>
        <taxon>Sphingobacteriaceae</taxon>
        <taxon>Pseudopedobacter</taxon>
    </lineage>
</organism>
<dbReference type="GO" id="GO:0000160">
    <property type="term" value="P:phosphorelay signal transduction system"/>
    <property type="evidence" value="ECO:0007669"/>
    <property type="project" value="InterPro"/>
</dbReference>
<feature type="modified residue" description="4-aspartylphosphate" evidence="3">
    <location>
        <position position="66"/>
    </location>
</feature>
<dbReference type="InterPro" id="IPR011006">
    <property type="entry name" value="CheY-like_superfamily"/>
</dbReference>
<dbReference type="AlphaFoldDB" id="F0S7R0"/>
<dbReference type="PRINTS" id="PR00038">
    <property type="entry name" value="HTHLUXR"/>
</dbReference>
<dbReference type="Pfam" id="PF00072">
    <property type="entry name" value="Response_reg"/>
    <property type="match status" value="1"/>
</dbReference>
<evidence type="ECO:0000256" key="3">
    <source>
        <dbReference type="PROSITE-ProRule" id="PRU00169"/>
    </source>
</evidence>
<dbReference type="InterPro" id="IPR058245">
    <property type="entry name" value="NreC/VraR/RcsB-like_REC"/>
</dbReference>
<dbReference type="SUPFAM" id="SSF46894">
    <property type="entry name" value="C-terminal effector domain of the bipartite response regulators"/>
    <property type="match status" value="1"/>
</dbReference>
<dbReference type="GO" id="GO:0003677">
    <property type="term" value="F:DNA binding"/>
    <property type="evidence" value="ECO:0007669"/>
    <property type="project" value="UniProtKB-KW"/>
</dbReference>
<dbReference type="CDD" id="cd17535">
    <property type="entry name" value="REC_NarL-like"/>
    <property type="match status" value="1"/>
</dbReference>
<dbReference type="SMART" id="SM00421">
    <property type="entry name" value="HTH_LUXR"/>
    <property type="match status" value="1"/>
</dbReference>
<dbReference type="GO" id="GO:0006355">
    <property type="term" value="P:regulation of DNA-templated transcription"/>
    <property type="evidence" value="ECO:0007669"/>
    <property type="project" value="InterPro"/>
</dbReference>
<reference evidence="6 7" key="1">
    <citation type="journal article" date="2011" name="Stand. Genomic Sci.">
        <title>Complete genome sequence of the gliding, heparinolytic Pedobacter saltans type strain (113).</title>
        <authorList>
            <person name="Liolios K."/>
            <person name="Sikorski J."/>
            <person name="Lu M."/>
            <person name="Nolan M."/>
            <person name="Lapidus A."/>
            <person name="Lucas S."/>
            <person name="Hammon N."/>
            <person name="Deshpande S."/>
            <person name="Cheng J.F."/>
            <person name="Tapia R."/>
            <person name="Han C."/>
            <person name="Goodwin L."/>
            <person name="Pitluck S."/>
            <person name="Huntemann M."/>
            <person name="Ivanova N."/>
            <person name="Pagani I."/>
            <person name="Mavromatis K."/>
            <person name="Ovchinikova G."/>
            <person name="Pati A."/>
            <person name="Chen A."/>
            <person name="Palaniappan K."/>
            <person name="Land M."/>
            <person name="Hauser L."/>
            <person name="Brambilla E.M."/>
            <person name="Kotsyurbenko O."/>
            <person name="Rohde M."/>
            <person name="Tindall B.J."/>
            <person name="Abt B."/>
            <person name="Goker M."/>
            <person name="Detter J.C."/>
            <person name="Woyke T."/>
            <person name="Bristow J."/>
            <person name="Eisen J.A."/>
            <person name="Markowitz V."/>
            <person name="Hugenholtz P."/>
            <person name="Klenk H.P."/>
            <person name="Kyrpides N.C."/>
        </authorList>
    </citation>
    <scope>NUCLEOTIDE SEQUENCE [LARGE SCALE GENOMIC DNA]</scope>
    <source>
        <strain evidence="7">ATCC 51119 / DSM 12145 / JCM 21818 / LMG 10337 / NBRC 100064 / NCIMB 13643</strain>
    </source>
</reference>
<feature type="domain" description="HTH luxR-type" evidence="4">
    <location>
        <begin position="156"/>
        <end position="219"/>
    </location>
</feature>
<evidence type="ECO:0000313" key="6">
    <source>
        <dbReference type="EMBL" id="ADY53315.1"/>
    </source>
</evidence>
<keyword evidence="2" id="KW-0238">DNA-binding</keyword>
<dbReference type="PROSITE" id="PS50043">
    <property type="entry name" value="HTH_LUXR_2"/>
    <property type="match status" value="1"/>
</dbReference>
<dbReference type="Pfam" id="PF00196">
    <property type="entry name" value="GerE"/>
    <property type="match status" value="1"/>
</dbReference>
<reference evidence="7" key="2">
    <citation type="submission" date="2011-02" db="EMBL/GenBank/DDBJ databases">
        <title>The complete genome of Pedobacter saltans DSM 12145.</title>
        <authorList>
            <consortium name="US DOE Joint Genome Institute (JGI-PGF)"/>
            <person name="Lucas S."/>
            <person name="Copeland A."/>
            <person name="Lapidus A."/>
            <person name="Bruce D."/>
            <person name="Goodwin L."/>
            <person name="Pitluck S."/>
            <person name="Kyrpides N."/>
            <person name="Mavromatis K."/>
            <person name="Pagani I."/>
            <person name="Ivanova N."/>
            <person name="Ovchinnikova G."/>
            <person name="Lu M."/>
            <person name="Detter J.C."/>
            <person name="Han C."/>
            <person name="Land M."/>
            <person name="Hauser L."/>
            <person name="Markowitz V."/>
            <person name="Cheng J.-F."/>
            <person name="Hugenholtz P."/>
            <person name="Woyke T."/>
            <person name="Wu D."/>
            <person name="Tindall B."/>
            <person name="Pomrenke H.G."/>
            <person name="Brambilla E."/>
            <person name="Klenk H.-P."/>
            <person name="Eisen J.A."/>
        </authorList>
    </citation>
    <scope>NUCLEOTIDE SEQUENCE [LARGE SCALE GENOMIC DNA]</scope>
    <source>
        <strain evidence="7">ATCC 51119 / DSM 12145 / JCM 21818 / LMG 10337 / NBRC 100064 / NCIMB 13643</strain>
    </source>
</reference>
<name>F0S7R0_PSESL</name>
<dbReference type="InterPro" id="IPR039420">
    <property type="entry name" value="WalR-like"/>
</dbReference>
<proteinExistence type="predicted"/>
<dbReference type="InterPro" id="IPR000792">
    <property type="entry name" value="Tscrpt_reg_LuxR_C"/>
</dbReference>
<dbReference type="InterPro" id="IPR001789">
    <property type="entry name" value="Sig_transdc_resp-reg_receiver"/>
</dbReference>
<dbReference type="EMBL" id="CP002545">
    <property type="protein sequence ID" value="ADY53315.1"/>
    <property type="molecule type" value="Genomic_DNA"/>
</dbReference>
<sequence>MYQISIVIIVTMNIRIAIVEDETDTREMLVNLINGYEGYSCVSAYKNAEEALNNILLLEVDVVLVDIHLPGKSGISLIEQLKSLVPKTQFMVCSSLEDSNHIFSALKAGATGYISKTTSSEKIIQAISELHLGGSPMSSQIARKVVASFQEHKVIKNDSCKDLTNREFEILEFLSRGYRYKEIGDKLFISVETVRKHINNVYKKLQVNSAIEAINLMKR</sequence>
<dbReference type="PROSITE" id="PS00622">
    <property type="entry name" value="HTH_LUXR_1"/>
    <property type="match status" value="1"/>
</dbReference>